<reference evidence="3" key="1">
    <citation type="journal article" date="2022" name="Plant J.">
        <title>Strategies of tolerance reflected in two North American maple genomes.</title>
        <authorList>
            <person name="McEvoy S.L."/>
            <person name="Sezen U.U."/>
            <person name="Trouern-Trend A."/>
            <person name="McMahon S.M."/>
            <person name="Schaberg P.G."/>
            <person name="Yang J."/>
            <person name="Wegrzyn J.L."/>
            <person name="Swenson N.G."/>
        </authorList>
    </citation>
    <scope>NUCLEOTIDE SEQUENCE</scope>
    <source>
        <strain evidence="3">91603</strain>
    </source>
</reference>
<dbReference type="InterPro" id="IPR011989">
    <property type="entry name" value="ARM-like"/>
</dbReference>
<reference evidence="3" key="2">
    <citation type="submission" date="2023-02" db="EMBL/GenBank/DDBJ databases">
        <authorList>
            <person name="Swenson N.G."/>
            <person name="Wegrzyn J.L."/>
            <person name="Mcevoy S.L."/>
        </authorList>
    </citation>
    <scope>NUCLEOTIDE SEQUENCE</scope>
    <source>
        <strain evidence="3">91603</strain>
        <tissue evidence="3">Leaf</tissue>
    </source>
</reference>
<evidence type="ECO:0000313" key="4">
    <source>
        <dbReference type="Proteomes" id="UP001064489"/>
    </source>
</evidence>
<dbReference type="PANTHER" id="PTHR11223">
    <property type="entry name" value="EXPORTIN 1/5"/>
    <property type="match status" value="1"/>
</dbReference>
<dbReference type="Gene3D" id="1.25.10.10">
    <property type="entry name" value="Leucine-rich Repeat Variant"/>
    <property type="match status" value="1"/>
</dbReference>
<accession>A0AAD5IDR9</accession>
<feature type="signal peptide" evidence="1">
    <location>
        <begin position="1"/>
        <end position="20"/>
    </location>
</feature>
<dbReference type="GO" id="GO:0000056">
    <property type="term" value="P:ribosomal small subunit export from nucleus"/>
    <property type="evidence" value="ECO:0007669"/>
    <property type="project" value="TreeGrafter"/>
</dbReference>
<dbReference type="Proteomes" id="UP001064489">
    <property type="component" value="Chromosome 2"/>
</dbReference>
<name>A0AAD5IDR9_ACENE</name>
<feature type="chain" id="PRO_5041950882" description="Exportin-1/Importin-beta-like domain-containing protein" evidence="1">
    <location>
        <begin position="21"/>
        <end position="225"/>
    </location>
</feature>
<evidence type="ECO:0000313" key="3">
    <source>
        <dbReference type="EMBL" id="KAI9160457.1"/>
    </source>
</evidence>
<dbReference type="GO" id="GO:0000055">
    <property type="term" value="P:ribosomal large subunit export from nucleus"/>
    <property type="evidence" value="ECO:0007669"/>
    <property type="project" value="TreeGrafter"/>
</dbReference>
<dbReference type="GO" id="GO:0005737">
    <property type="term" value="C:cytoplasm"/>
    <property type="evidence" value="ECO:0007669"/>
    <property type="project" value="TreeGrafter"/>
</dbReference>
<dbReference type="EMBL" id="JAJSOW010000106">
    <property type="protein sequence ID" value="KAI9160457.1"/>
    <property type="molecule type" value="Genomic_DNA"/>
</dbReference>
<organism evidence="3 4">
    <name type="scientific">Acer negundo</name>
    <name type="common">Box elder</name>
    <dbReference type="NCBI Taxonomy" id="4023"/>
    <lineage>
        <taxon>Eukaryota</taxon>
        <taxon>Viridiplantae</taxon>
        <taxon>Streptophyta</taxon>
        <taxon>Embryophyta</taxon>
        <taxon>Tracheophyta</taxon>
        <taxon>Spermatophyta</taxon>
        <taxon>Magnoliopsida</taxon>
        <taxon>eudicotyledons</taxon>
        <taxon>Gunneridae</taxon>
        <taxon>Pentapetalae</taxon>
        <taxon>rosids</taxon>
        <taxon>malvids</taxon>
        <taxon>Sapindales</taxon>
        <taxon>Sapindaceae</taxon>
        <taxon>Hippocastanoideae</taxon>
        <taxon>Acereae</taxon>
        <taxon>Acer</taxon>
    </lineage>
</organism>
<dbReference type="Pfam" id="PF08389">
    <property type="entry name" value="Xpo1"/>
    <property type="match status" value="1"/>
</dbReference>
<sequence>MHSFPGFRCAILLLETVLKCFPILVYRNLNHQCLTMVATLNFGDVALLDHTVFIDTKEKKLIALNGGKIGDHRDKRVVKDKTTENELWWCKYLKLDGMKNYISEVIVQLSSDETSFRQEQLYINKLNIILVQILKLEWPASLRSFISDLVAAAKTSETICENCMAILKAGNSPEIFLQCLTEGMRLRMKRLKYQWVIWTGSCKGGEGVKETLGEVLDGEMGLTET</sequence>
<dbReference type="GO" id="GO:0006611">
    <property type="term" value="P:protein export from nucleus"/>
    <property type="evidence" value="ECO:0007669"/>
    <property type="project" value="InterPro"/>
</dbReference>
<dbReference type="GO" id="GO:0005049">
    <property type="term" value="F:nuclear export signal receptor activity"/>
    <property type="evidence" value="ECO:0007669"/>
    <property type="project" value="InterPro"/>
</dbReference>
<evidence type="ECO:0000256" key="1">
    <source>
        <dbReference type="SAM" id="SignalP"/>
    </source>
</evidence>
<gene>
    <name evidence="3" type="ORF">LWI28_008252</name>
</gene>
<dbReference type="InterPro" id="IPR013598">
    <property type="entry name" value="Exportin-1/Importin-b-like"/>
</dbReference>
<dbReference type="PANTHER" id="PTHR11223:SF2">
    <property type="entry name" value="EXPORTIN-1"/>
    <property type="match status" value="1"/>
</dbReference>
<protein>
    <recommendedName>
        <fullName evidence="2">Exportin-1/Importin-beta-like domain-containing protein</fullName>
    </recommendedName>
</protein>
<comment type="caution">
    <text evidence="3">The sequence shown here is derived from an EMBL/GenBank/DDBJ whole genome shotgun (WGS) entry which is preliminary data.</text>
</comment>
<feature type="domain" description="Exportin-1/Importin-beta-like" evidence="2">
    <location>
        <begin position="120"/>
        <end position="169"/>
    </location>
</feature>
<proteinExistence type="predicted"/>
<keyword evidence="1" id="KW-0732">Signal</keyword>
<dbReference type="InterPro" id="IPR045065">
    <property type="entry name" value="XPO1/5"/>
</dbReference>
<dbReference type="GO" id="GO:0005634">
    <property type="term" value="C:nucleus"/>
    <property type="evidence" value="ECO:0007669"/>
    <property type="project" value="TreeGrafter"/>
</dbReference>
<evidence type="ECO:0000259" key="2">
    <source>
        <dbReference type="Pfam" id="PF08389"/>
    </source>
</evidence>
<keyword evidence="4" id="KW-1185">Reference proteome</keyword>
<dbReference type="AlphaFoldDB" id="A0AAD5IDR9"/>